<name>X1R341_9ZZZZ</name>
<gene>
    <name evidence="1" type="ORF">S12H4_15979</name>
</gene>
<evidence type="ECO:0000313" key="1">
    <source>
        <dbReference type="EMBL" id="GAI75177.1"/>
    </source>
</evidence>
<dbReference type="EMBL" id="BARW01007707">
    <property type="protein sequence ID" value="GAI75177.1"/>
    <property type="molecule type" value="Genomic_DNA"/>
</dbReference>
<organism evidence="1">
    <name type="scientific">marine sediment metagenome</name>
    <dbReference type="NCBI Taxonomy" id="412755"/>
    <lineage>
        <taxon>unclassified sequences</taxon>
        <taxon>metagenomes</taxon>
        <taxon>ecological metagenomes</taxon>
    </lineage>
</organism>
<reference evidence="1" key="1">
    <citation type="journal article" date="2014" name="Front. Microbiol.">
        <title>High frequency of phylogenetically diverse reductive dehalogenase-homologous genes in deep subseafloor sedimentary metagenomes.</title>
        <authorList>
            <person name="Kawai M."/>
            <person name="Futagami T."/>
            <person name="Toyoda A."/>
            <person name="Takaki Y."/>
            <person name="Nishi S."/>
            <person name="Hori S."/>
            <person name="Arai W."/>
            <person name="Tsubouchi T."/>
            <person name="Morono Y."/>
            <person name="Uchiyama I."/>
            <person name="Ito T."/>
            <person name="Fujiyama A."/>
            <person name="Inagaki F."/>
            <person name="Takami H."/>
        </authorList>
    </citation>
    <scope>NUCLEOTIDE SEQUENCE</scope>
    <source>
        <strain evidence="1">Expedition CK06-06</strain>
    </source>
</reference>
<comment type="caution">
    <text evidence="1">The sequence shown here is derived from an EMBL/GenBank/DDBJ whole genome shotgun (WGS) entry which is preliminary data.</text>
</comment>
<dbReference type="AlphaFoldDB" id="X1R341"/>
<feature type="non-terminal residue" evidence="1">
    <location>
        <position position="1"/>
    </location>
</feature>
<protein>
    <submittedName>
        <fullName evidence="1">Uncharacterized protein</fullName>
    </submittedName>
</protein>
<proteinExistence type="predicted"/>
<sequence length="235" mass="26113">NTTMKYLELLEQIKLVEAARNWYAGMLNFFDQLPQTTGLQSVRQWATGQLDWAVGTLGNPDRITWFMRYVKLAAMNATMQRLANEHKSMTSMPEPNPAIIQRSGEIAAATQKLAKLMERERKKMSIAATADVAKDLQIAVTAATASNLKLQKISAKCQENPEGSDCGLNLEALEEKAAGLTTIAQSLENYRAQELAIPGPDDMGNLVNTLTHAQSINYEPMQDYRNTLFVLSLDF</sequence>
<accession>X1R341</accession>